<evidence type="ECO:0000313" key="3">
    <source>
        <dbReference type="Proteomes" id="UP000443000"/>
    </source>
</evidence>
<dbReference type="Proteomes" id="UP000443000">
    <property type="component" value="Unassembled WGS sequence"/>
</dbReference>
<dbReference type="OrthoDB" id="6863664at2"/>
<evidence type="ECO:0000313" key="1">
    <source>
        <dbReference type="EMBL" id="MQT27535.1"/>
    </source>
</evidence>
<evidence type="ECO:0000313" key="4">
    <source>
        <dbReference type="Proteomes" id="UP000713985"/>
    </source>
</evidence>
<dbReference type="EMBL" id="WIVT01000038">
    <property type="protein sequence ID" value="MQU18923.1"/>
    <property type="molecule type" value="Genomic_DNA"/>
</dbReference>
<accession>A0A6G1W912</accession>
<protein>
    <submittedName>
        <fullName evidence="2">Uncharacterized protein</fullName>
    </submittedName>
</protein>
<gene>
    <name evidence="2" type="ORF">GHN41_21090</name>
    <name evidence="1" type="ORF">GHN94_17120</name>
</gene>
<comment type="caution">
    <text evidence="2">The sequence shown here is derived from an EMBL/GenBank/DDBJ whole genome shotgun (WGS) entry which is preliminary data.</text>
</comment>
<reference evidence="3 4" key="1">
    <citation type="submission" date="2019-10" db="EMBL/GenBank/DDBJ databases">
        <title>Evaluation of single-gene subtyping targets for Pseudomonas.</title>
        <authorList>
            <person name="Reichler S.J."/>
            <person name="Orsi R.H."/>
            <person name="Wiedmann M."/>
            <person name="Martin N.H."/>
            <person name="Murphy S.I."/>
        </authorList>
    </citation>
    <scope>NUCLEOTIDE SEQUENCE [LARGE SCALE GENOMIC DNA]</scope>
    <source>
        <strain evidence="1 4">FSL R10-0802</strain>
        <strain evidence="2 3">FSL R10-1594</strain>
    </source>
</reference>
<name>A0A6G1W912_9PSED</name>
<organism evidence="2 3">
    <name type="scientific">Pseudomonas helleri</name>
    <dbReference type="NCBI Taxonomy" id="1608996"/>
    <lineage>
        <taxon>Bacteria</taxon>
        <taxon>Pseudomonadati</taxon>
        <taxon>Pseudomonadota</taxon>
        <taxon>Gammaproteobacteria</taxon>
        <taxon>Pseudomonadales</taxon>
        <taxon>Pseudomonadaceae</taxon>
        <taxon>Pseudomonas</taxon>
    </lineage>
</organism>
<proteinExistence type="predicted"/>
<evidence type="ECO:0000313" key="2">
    <source>
        <dbReference type="EMBL" id="MQU18923.1"/>
    </source>
</evidence>
<dbReference type="AlphaFoldDB" id="A0A6G1W912"/>
<keyword evidence="4" id="KW-1185">Reference proteome</keyword>
<dbReference type="EMBL" id="WIWP01000036">
    <property type="protein sequence ID" value="MQT27535.1"/>
    <property type="molecule type" value="Genomic_DNA"/>
</dbReference>
<sequence>MENVFYVPGQRWVIDFAIERADGVTVSQLQGHTLEEVQARSPGAEIMTYQKAVEMIESGCKTDPRQIAQEDFEYALNVLPPMKWVMGDEYESFMMSERTNGKVTGIYARVGATYWKFEEVCTLSHIDIITKVRQTINSQRAAA</sequence>
<dbReference type="RefSeq" id="WP_095025980.1">
    <property type="nucleotide sequence ID" value="NZ_WIVT01000038.1"/>
</dbReference>
<dbReference type="Proteomes" id="UP000713985">
    <property type="component" value="Unassembled WGS sequence"/>
</dbReference>